<protein>
    <submittedName>
        <fullName evidence="3">NAD(P)/FAD-dependent oxidoreductase</fullName>
        <ecNumber evidence="3">1.-.-.-</ecNumber>
    </submittedName>
</protein>
<dbReference type="PANTHER" id="PTHR13847">
    <property type="entry name" value="SARCOSINE DEHYDROGENASE-RELATED"/>
    <property type="match status" value="1"/>
</dbReference>
<proteinExistence type="predicted"/>
<dbReference type="SUPFAM" id="SSF54373">
    <property type="entry name" value="FAD-linked reductases, C-terminal domain"/>
    <property type="match status" value="1"/>
</dbReference>
<feature type="domain" description="FAD dependent oxidoreductase" evidence="2">
    <location>
        <begin position="16"/>
        <end position="409"/>
    </location>
</feature>
<dbReference type="Pfam" id="PF01266">
    <property type="entry name" value="DAO"/>
    <property type="match status" value="1"/>
</dbReference>
<dbReference type="Proteomes" id="UP001595583">
    <property type="component" value="Unassembled WGS sequence"/>
</dbReference>
<sequence>MSPNPARPSQPERRHVTIIGAGFVGLASALWLQMRGFQVTLADREPPLGNAAWRQAASYGNACTFAPQAVLPVSTPGLVWQVPRMIADQNGPLAIRWRYLPHLLPWLLAFLRAGREAEVARIIAVLASLLNRAEAGWMPLIETANAEPLLRRTGCLYLYKSQAEFDAADDWHRRREQHGVNLTRLDASQVRELEPNVAPLYHSGVLFNDAFTIDSPRRLAAALAQAIVERGGKFLTGEATNLRRAGSRVAFSIDGADHEADHLVVASGARSALLARQVGDRILLDTERGYHVLFPEAGKLLNRPVCFVEEGFYMTPMADGLRAAGTVELGGLSAPPSANRIEIIRKGVGKLVPRAGEATETWLGFRPSMPDSLPVIGNSPELPNVTYAFGHGHIGLTLAGVTGRLVAELVSGETPDIDMTPLRSDRFGRWGGKRQA</sequence>
<comment type="caution">
    <text evidence="3">The sequence shown here is derived from an EMBL/GenBank/DDBJ whole genome shotgun (WGS) entry which is preliminary data.</text>
</comment>
<gene>
    <name evidence="3" type="ORF">ACFOHJ_14085</name>
</gene>
<dbReference type="EMBL" id="JBHRTK010000012">
    <property type="protein sequence ID" value="MFC3207352.1"/>
    <property type="molecule type" value="Genomic_DNA"/>
</dbReference>
<dbReference type="InterPro" id="IPR036188">
    <property type="entry name" value="FAD/NAD-bd_sf"/>
</dbReference>
<reference evidence="4" key="1">
    <citation type="journal article" date="2019" name="Int. J. Syst. Evol. Microbiol.">
        <title>The Global Catalogue of Microorganisms (GCM) 10K type strain sequencing project: providing services to taxonomists for standard genome sequencing and annotation.</title>
        <authorList>
            <consortium name="The Broad Institute Genomics Platform"/>
            <consortium name="The Broad Institute Genome Sequencing Center for Infectious Disease"/>
            <person name="Wu L."/>
            <person name="Ma J."/>
        </authorList>
    </citation>
    <scope>NUCLEOTIDE SEQUENCE [LARGE SCALE GENOMIC DNA]</scope>
    <source>
        <strain evidence="4">KCTC 52165</strain>
    </source>
</reference>
<dbReference type="PANTHER" id="PTHR13847:SF289">
    <property type="entry name" value="GLYCINE OXIDASE"/>
    <property type="match status" value="1"/>
</dbReference>
<dbReference type="Gene3D" id="3.50.50.60">
    <property type="entry name" value="FAD/NAD(P)-binding domain"/>
    <property type="match status" value="2"/>
</dbReference>
<dbReference type="EC" id="1.-.-.-" evidence="3"/>
<evidence type="ECO:0000256" key="1">
    <source>
        <dbReference type="ARBA" id="ARBA00023002"/>
    </source>
</evidence>
<organism evidence="3 4">
    <name type="scientific">Aquamicrobium soli</name>
    <dbReference type="NCBI Taxonomy" id="1811518"/>
    <lineage>
        <taxon>Bacteria</taxon>
        <taxon>Pseudomonadati</taxon>
        <taxon>Pseudomonadota</taxon>
        <taxon>Alphaproteobacteria</taxon>
        <taxon>Hyphomicrobiales</taxon>
        <taxon>Phyllobacteriaceae</taxon>
        <taxon>Aquamicrobium</taxon>
    </lineage>
</organism>
<dbReference type="GO" id="GO:0016491">
    <property type="term" value="F:oxidoreductase activity"/>
    <property type="evidence" value="ECO:0007669"/>
    <property type="project" value="UniProtKB-KW"/>
</dbReference>
<dbReference type="Gene3D" id="3.30.9.10">
    <property type="entry name" value="D-Amino Acid Oxidase, subunit A, domain 2"/>
    <property type="match status" value="1"/>
</dbReference>
<keyword evidence="1 3" id="KW-0560">Oxidoreductase</keyword>
<dbReference type="RefSeq" id="WP_378221458.1">
    <property type="nucleotide sequence ID" value="NZ_JBHRTK010000012.1"/>
</dbReference>
<dbReference type="InterPro" id="IPR006076">
    <property type="entry name" value="FAD-dep_OxRdtase"/>
</dbReference>
<accession>A0ABV7KCN2</accession>
<dbReference type="SUPFAM" id="SSF51905">
    <property type="entry name" value="FAD/NAD(P)-binding domain"/>
    <property type="match status" value="1"/>
</dbReference>
<evidence type="ECO:0000313" key="3">
    <source>
        <dbReference type="EMBL" id="MFC3207352.1"/>
    </source>
</evidence>
<name>A0ABV7KCN2_9HYPH</name>
<keyword evidence="4" id="KW-1185">Reference proteome</keyword>
<evidence type="ECO:0000313" key="4">
    <source>
        <dbReference type="Proteomes" id="UP001595583"/>
    </source>
</evidence>
<evidence type="ECO:0000259" key="2">
    <source>
        <dbReference type="Pfam" id="PF01266"/>
    </source>
</evidence>